<reference evidence="2" key="1">
    <citation type="submission" date="2015-02" db="EMBL/GenBank/DDBJ databases">
        <title>A novel member of the family Ruminococcaceae isolated from human feces.</title>
        <authorList>
            <person name="Shkoporov A.N."/>
            <person name="Chaplin A.V."/>
            <person name="Motuzova O.V."/>
            <person name="Kafarskaia L.I."/>
            <person name="Khokhlova E.V."/>
            <person name="Efimov B.A."/>
        </authorList>
    </citation>
    <scope>NUCLEOTIDE SEQUENCE [LARGE SCALE GENOMIC DNA]</scope>
    <source>
        <strain evidence="2">585-1</strain>
    </source>
</reference>
<protein>
    <submittedName>
        <fullName evidence="2">Uncharacterized protein</fullName>
    </submittedName>
</protein>
<dbReference type="AlphaFoldDB" id="A0A0D8J225"/>
<comment type="caution">
    <text evidence="2">The sequence shown here is derived from an EMBL/GenBank/DDBJ whole genome shotgun (WGS) entry which is preliminary data.</text>
</comment>
<evidence type="ECO:0000256" key="1">
    <source>
        <dbReference type="SAM" id="Phobius"/>
    </source>
</evidence>
<feature type="transmembrane region" description="Helical" evidence="1">
    <location>
        <begin position="44"/>
        <end position="62"/>
    </location>
</feature>
<keyword evidence="1" id="KW-0472">Membrane</keyword>
<organism evidence="2 3">
    <name type="scientific">Ruthenibacterium lactatiformans</name>
    <dbReference type="NCBI Taxonomy" id="1550024"/>
    <lineage>
        <taxon>Bacteria</taxon>
        <taxon>Bacillati</taxon>
        <taxon>Bacillota</taxon>
        <taxon>Clostridia</taxon>
        <taxon>Eubacteriales</taxon>
        <taxon>Oscillospiraceae</taxon>
        <taxon>Ruthenibacterium</taxon>
    </lineage>
</organism>
<proteinExistence type="predicted"/>
<keyword evidence="1" id="KW-1133">Transmembrane helix</keyword>
<evidence type="ECO:0000313" key="2">
    <source>
        <dbReference type="EMBL" id="KJF40779.1"/>
    </source>
</evidence>
<gene>
    <name evidence="2" type="ORF">TQ39_04450</name>
</gene>
<name>A0A0D8J225_9FIRM</name>
<dbReference type="Proteomes" id="UP000032483">
    <property type="component" value="Unassembled WGS sequence"/>
</dbReference>
<evidence type="ECO:0000313" key="3">
    <source>
        <dbReference type="Proteomes" id="UP000032483"/>
    </source>
</evidence>
<dbReference type="EMBL" id="JXXK01000004">
    <property type="protein sequence ID" value="KJF40779.1"/>
    <property type="molecule type" value="Genomic_DNA"/>
</dbReference>
<sequence length="67" mass="7594">MMLLCDVLLCFSFDSYFTFALSYIIKKALLHCKCVGPKIKTFSPIVRFCLVAAVFASVLYNITKSFL</sequence>
<keyword evidence="1" id="KW-0812">Transmembrane</keyword>
<keyword evidence="3" id="KW-1185">Reference proteome</keyword>
<accession>A0A0D8J225</accession>